<keyword evidence="8" id="KW-0472">Membrane</keyword>
<dbReference type="AlphaFoldDB" id="A0AAD3RDJ9"/>
<dbReference type="Gene3D" id="3.40.50.300">
    <property type="entry name" value="P-loop containing nucleotide triphosphate hydrolases"/>
    <property type="match status" value="1"/>
</dbReference>
<dbReference type="GO" id="GO:0005524">
    <property type="term" value="F:ATP binding"/>
    <property type="evidence" value="ECO:0007669"/>
    <property type="project" value="UniProtKB-KW"/>
</dbReference>
<evidence type="ECO:0000256" key="2">
    <source>
        <dbReference type="ARBA" id="ARBA00022490"/>
    </source>
</evidence>
<protein>
    <submittedName>
        <fullName evidence="11">Protein translocase subunit SecA isoform X1</fullName>
    </submittedName>
</protein>
<dbReference type="EMBL" id="BRZM01000070">
    <property type="protein sequence ID" value="GLD64712.1"/>
    <property type="molecule type" value="Genomic_DNA"/>
</dbReference>
<keyword evidence="7" id="KW-0811">Translocation</keyword>
<evidence type="ECO:0000259" key="9">
    <source>
        <dbReference type="PROSITE" id="PS51194"/>
    </source>
</evidence>
<reference evidence="11" key="1">
    <citation type="submission" date="2022-08" db="EMBL/GenBank/DDBJ databases">
        <title>Genome sequencing of akame (Lates japonicus).</title>
        <authorList>
            <person name="Hashiguchi Y."/>
            <person name="Takahashi H."/>
        </authorList>
    </citation>
    <scope>NUCLEOTIDE SEQUENCE</scope>
    <source>
        <strain evidence="11">Kochi</strain>
    </source>
</reference>
<evidence type="ECO:0000256" key="3">
    <source>
        <dbReference type="ARBA" id="ARBA00022741"/>
    </source>
</evidence>
<dbReference type="PANTHER" id="PTHR30612">
    <property type="entry name" value="SECA INNER MEMBRANE COMPONENT OF SEC PROTEIN SECRETION SYSTEM"/>
    <property type="match status" value="1"/>
</dbReference>
<keyword evidence="5" id="KW-0653">Protein transport</keyword>
<dbReference type="InterPro" id="IPR001650">
    <property type="entry name" value="Helicase_C-like"/>
</dbReference>
<evidence type="ECO:0000256" key="1">
    <source>
        <dbReference type="ARBA" id="ARBA00022448"/>
    </source>
</evidence>
<evidence type="ECO:0000256" key="7">
    <source>
        <dbReference type="ARBA" id="ARBA00023010"/>
    </source>
</evidence>
<dbReference type="PROSITE" id="PS51194">
    <property type="entry name" value="HELICASE_CTER"/>
    <property type="match status" value="1"/>
</dbReference>
<keyword evidence="2" id="KW-0963">Cytoplasm</keyword>
<dbReference type="GO" id="GO:0006886">
    <property type="term" value="P:intracellular protein transport"/>
    <property type="evidence" value="ECO:0007669"/>
    <property type="project" value="InterPro"/>
</dbReference>
<evidence type="ECO:0000259" key="10">
    <source>
        <dbReference type="PROSITE" id="PS51196"/>
    </source>
</evidence>
<dbReference type="PROSITE" id="PS51196">
    <property type="entry name" value="SECA_MOTOR_DEAD"/>
    <property type="match status" value="1"/>
</dbReference>
<dbReference type="InterPro" id="IPR044722">
    <property type="entry name" value="SecA_SF2_C"/>
</dbReference>
<dbReference type="GO" id="GO:0006605">
    <property type="term" value="P:protein targeting"/>
    <property type="evidence" value="ECO:0007669"/>
    <property type="project" value="InterPro"/>
</dbReference>
<evidence type="ECO:0000313" key="11">
    <source>
        <dbReference type="EMBL" id="GLD64712.1"/>
    </source>
</evidence>
<keyword evidence="4" id="KW-0067">ATP-binding</keyword>
<feature type="domain" description="Helicase C-terminal" evidence="9">
    <location>
        <begin position="68"/>
        <end position="252"/>
    </location>
</feature>
<keyword evidence="6" id="KW-1278">Translocase</keyword>
<feature type="domain" description="SecA family profile" evidence="10">
    <location>
        <begin position="1"/>
        <end position="254"/>
    </location>
</feature>
<dbReference type="PANTHER" id="PTHR30612:SF0">
    <property type="entry name" value="CHLOROPLAST PROTEIN-TRANSPORTING ATPASE"/>
    <property type="match status" value="1"/>
</dbReference>
<name>A0AAD3RDJ9_LATJO</name>
<sequence length="254" mass="28512">MKHESKLSDMTAITNYMSNVGLLQKYGDQIYGISGTLGQQAETETLQKIYGGIKTCQIPTFKRRKLFEVEGLIVDDEKEWTEKICNVVTAQANPTLYREGRAVLIICETINRAKVLHQALGDMVRNKKLYVNNNMDNTEIFTKKLETGDVIIATNLAGRGTDLKVSDQVNRAGGLFVVQTFLPKNARVEAQAFGRTARQGSPGSAQLIVCSRHLPGPLQMLKETSIVWDGLRGIWPPCEPWDRVRERERDPSME</sequence>
<dbReference type="InterPro" id="IPR027417">
    <property type="entry name" value="P-loop_NTPase"/>
</dbReference>
<evidence type="ECO:0000256" key="6">
    <source>
        <dbReference type="ARBA" id="ARBA00022967"/>
    </source>
</evidence>
<keyword evidence="3" id="KW-0547">Nucleotide-binding</keyword>
<comment type="caution">
    <text evidence="11">The sequence shown here is derived from an EMBL/GenBank/DDBJ whole genome shotgun (WGS) entry which is preliminary data.</text>
</comment>
<dbReference type="InterPro" id="IPR014018">
    <property type="entry name" value="SecA_motor_DEAD"/>
</dbReference>
<evidence type="ECO:0000256" key="5">
    <source>
        <dbReference type="ARBA" id="ARBA00022927"/>
    </source>
</evidence>
<dbReference type="Pfam" id="PF21090">
    <property type="entry name" value="P-loop_SecA"/>
    <property type="match status" value="1"/>
</dbReference>
<evidence type="ECO:0000256" key="8">
    <source>
        <dbReference type="ARBA" id="ARBA00023136"/>
    </source>
</evidence>
<evidence type="ECO:0000256" key="4">
    <source>
        <dbReference type="ARBA" id="ARBA00022840"/>
    </source>
</evidence>
<proteinExistence type="predicted"/>
<accession>A0AAD3RDJ9</accession>
<dbReference type="InterPro" id="IPR000185">
    <property type="entry name" value="SecA"/>
</dbReference>
<keyword evidence="1" id="KW-0813">Transport</keyword>
<gene>
    <name evidence="11" type="ORF">AKAME5_001624000</name>
</gene>
<dbReference type="SUPFAM" id="SSF52540">
    <property type="entry name" value="P-loop containing nucleoside triphosphate hydrolases"/>
    <property type="match status" value="1"/>
</dbReference>
<organism evidence="11 12">
    <name type="scientific">Lates japonicus</name>
    <name type="common">Japanese lates</name>
    <dbReference type="NCBI Taxonomy" id="270547"/>
    <lineage>
        <taxon>Eukaryota</taxon>
        <taxon>Metazoa</taxon>
        <taxon>Chordata</taxon>
        <taxon>Craniata</taxon>
        <taxon>Vertebrata</taxon>
        <taxon>Euteleostomi</taxon>
        <taxon>Actinopterygii</taxon>
        <taxon>Neopterygii</taxon>
        <taxon>Teleostei</taxon>
        <taxon>Neoteleostei</taxon>
        <taxon>Acanthomorphata</taxon>
        <taxon>Carangaria</taxon>
        <taxon>Carangaria incertae sedis</taxon>
        <taxon>Centropomidae</taxon>
        <taxon>Lates</taxon>
    </lineage>
</organism>
<evidence type="ECO:0000313" key="12">
    <source>
        <dbReference type="Proteomes" id="UP001279410"/>
    </source>
</evidence>
<keyword evidence="12" id="KW-1185">Reference proteome</keyword>
<dbReference type="Proteomes" id="UP001279410">
    <property type="component" value="Unassembled WGS sequence"/>
</dbReference>